<dbReference type="AlphaFoldDB" id="A0A8J6QB93"/>
<proteinExistence type="predicted"/>
<protein>
    <recommendedName>
        <fullName evidence="3">Carboxypeptidase-like protein</fullName>
    </recommendedName>
</protein>
<name>A0A8J6QB93_9FLAO</name>
<sequence>MPIIQKFIVLSFILSSFLSFSQVVEISGVVNSLVEVENIHVLNKAEQDFTITNAKGEFKIKAKLNDTIRFSSLVHQSKYVIVDKNIMLFKAMRVMLEEQVNELDEVVVGKVLTGNLFLDINSVDSKAPINFFDVGIPGYTGRIKTQSERRLSQASDLNPTAGGSLGGLGGSVSGDALINAITGRTKMLKKRVAHEESEALMRNIKARLAADFFRSNPLEEEFRMEFLYFCADDPNFVKRCKNQTDFNILLFLRSKYQDYMRNRSETKN</sequence>
<dbReference type="EMBL" id="JACVXC010000005">
    <property type="protein sequence ID" value="MBD0836410.1"/>
    <property type="molecule type" value="Genomic_DNA"/>
</dbReference>
<keyword evidence="2" id="KW-1185">Reference proteome</keyword>
<reference evidence="1" key="2">
    <citation type="submission" date="2020-09" db="EMBL/GenBank/DDBJ databases">
        <authorList>
            <person name="Wu Z."/>
        </authorList>
    </citation>
    <scope>NUCLEOTIDE SEQUENCE</scope>
    <source>
        <strain evidence="1">SC17</strain>
    </source>
</reference>
<organism evidence="1 2">
    <name type="scientific">Aestuariibaculum suncheonense</name>
    <dbReference type="NCBI Taxonomy" id="1028745"/>
    <lineage>
        <taxon>Bacteria</taxon>
        <taxon>Pseudomonadati</taxon>
        <taxon>Bacteroidota</taxon>
        <taxon>Flavobacteriia</taxon>
        <taxon>Flavobacteriales</taxon>
        <taxon>Flavobacteriaceae</taxon>
    </lineage>
</organism>
<reference evidence="1" key="1">
    <citation type="journal article" date="2013" name="Int. J. Syst. Evol. Microbiol.">
        <title>Aestuariibaculum suncheonense gen. nov., sp. nov., a marine bacterium of the family Flavobacteriaceae isolated from a tidal flat and emended descriptions of the genera Gaetbulibacter and Tamlana.</title>
        <authorList>
            <person name="Jeong S.H."/>
            <person name="Park M.S."/>
            <person name="Jin H.M."/>
            <person name="Lee K."/>
            <person name="Park W."/>
            <person name="Jeon C.O."/>
        </authorList>
    </citation>
    <scope>NUCLEOTIDE SEQUENCE</scope>
    <source>
        <strain evidence="1">SC17</strain>
    </source>
</reference>
<dbReference type="Proteomes" id="UP000602057">
    <property type="component" value="Unassembled WGS sequence"/>
</dbReference>
<comment type="caution">
    <text evidence="1">The sequence shown here is derived from an EMBL/GenBank/DDBJ whole genome shotgun (WGS) entry which is preliminary data.</text>
</comment>
<evidence type="ECO:0000313" key="2">
    <source>
        <dbReference type="Proteomes" id="UP000602057"/>
    </source>
</evidence>
<evidence type="ECO:0000313" key="1">
    <source>
        <dbReference type="EMBL" id="MBD0836410.1"/>
    </source>
</evidence>
<evidence type="ECO:0008006" key="3">
    <source>
        <dbReference type="Google" id="ProtNLM"/>
    </source>
</evidence>
<gene>
    <name evidence="1" type="ORF">ICJ84_13290</name>
</gene>
<accession>A0A8J6QB93</accession>